<dbReference type="Pfam" id="PF05630">
    <property type="entry name" value="NPP1"/>
    <property type="match status" value="1"/>
</dbReference>
<feature type="chain" id="PRO_5040349600" evidence="3">
    <location>
        <begin position="23"/>
        <end position="241"/>
    </location>
</feature>
<gene>
    <name evidence="4" type="ORF">HYFRA_00000691</name>
</gene>
<comment type="caution">
    <text evidence="4">The sequence shown here is derived from an EMBL/GenBank/DDBJ whole genome shotgun (WGS) entry which is preliminary data.</text>
</comment>
<evidence type="ECO:0000256" key="1">
    <source>
        <dbReference type="ARBA" id="ARBA00009520"/>
    </source>
</evidence>
<dbReference type="InterPro" id="IPR008701">
    <property type="entry name" value="NPP1"/>
</dbReference>
<evidence type="ECO:0000313" key="4">
    <source>
        <dbReference type="EMBL" id="CAG8958334.1"/>
    </source>
</evidence>
<keyword evidence="2" id="KW-0843">Virulence</keyword>
<dbReference type="OrthoDB" id="89086at2759"/>
<keyword evidence="5" id="KW-1185">Reference proteome</keyword>
<reference evidence="4" key="1">
    <citation type="submission" date="2021-07" db="EMBL/GenBank/DDBJ databases">
        <authorList>
            <person name="Durling M."/>
        </authorList>
    </citation>
    <scope>NUCLEOTIDE SEQUENCE</scope>
</reference>
<dbReference type="Proteomes" id="UP000696280">
    <property type="component" value="Unassembled WGS sequence"/>
</dbReference>
<sequence length="241" mass="25265">MAVLSTLLQFSIALLASTIVSAIPVEPRGVIGHDDVAGFPQTIPGGTTGAVYRAYQPFLKVNNGCVPFPAVNSKGDTSGGLKPSGLSNGGCSKSTGQVYVRQGGANGRTALMYSWYFPKDSPSTELGHRHDWESVVVWLSSSTATNKENILAVCPSAHGGFTCAKSGYNLSGTSPLIKYESVWPVNHALGLSTVRGGQQPLVAWDSLPAAARTSLNNANFGDANVPFKDSNFNSNLGKANF</sequence>
<proteinExistence type="inferred from homology"/>
<organism evidence="4 5">
    <name type="scientific">Hymenoscyphus fraxineus</name>
    <dbReference type="NCBI Taxonomy" id="746836"/>
    <lineage>
        <taxon>Eukaryota</taxon>
        <taxon>Fungi</taxon>
        <taxon>Dikarya</taxon>
        <taxon>Ascomycota</taxon>
        <taxon>Pezizomycotina</taxon>
        <taxon>Leotiomycetes</taxon>
        <taxon>Helotiales</taxon>
        <taxon>Helotiaceae</taxon>
        <taxon>Hymenoscyphus</taxon>
    </lineage>
</organism>
<dbReference type="AlphaFoldDB" id="A0A9N9L2L4"/>
<protein>
    <submittedName>
        <fullName evidence="4">Uncharacterized protein</fullName>
    </submittedName>
</protein>
<evidence type="ECO:0000256" key="3">
    <source>
        <dbReference type="SAM" id="SignalP"/>
    </source>
</evidence>
<dbReference type="PANTHER" id="PTHR33657:SF8">
    <property type="entry name" value="DOMAIN PROTEIN, PUTATIVE (AFU_ORTHOLOGUE AFUA_5G00600)-RELATED"/>
    <property type="match status" value="1"/>
</dbReference>
<keyword evidence="3" id="KW-0732">Signal</keyword>
<evidence type="ECO:0000256" key="2">
    <source>
        <dbReference type="ARBA" id="ARBA00023026"/>
    </source>
</evidence>
<dbReference type="PIRSF" id="PIRSF029958">
    <property type="entry name" value="Necrosis-inducing_protein"/>
    <property type="match status" value="1"/>
</dbReference>
<feature type="signal peptide" evidence="3">
    <location>
        <begin position="1"/>
        <end position="22"/>
    </location>
</feature>
<name>A0A9N9L2L4_9HELO</name>
<dbReference type="EMBL" id="CAJVRL010000081">
    <property type="protein sequence ID" value="CAG8958334.1"/>
    <property type="molecule type" value="Genomic_DNA"/>
</dbReference>
<comment type="similarity">
    <text evidence="1">Belongs to the Necrosis inducing protein (NPP1) family.</text>
</comment>
<accession>A0A9N9L2L4</accession>
<dbReference type="PANTHER" id="PTHR33657">
    <property type="entry name" value="DOMAIN PROTEIN, PUTATIVE (AFU_ORTHOLOGUE AFUA_5G00600)-RELATED"/>
    <property type="match status" value="1"/>
</dbReference>
<evidence type="ECO:0000313" key="5">
    <source>
        <dbReference type="Proteomes" id="UP000696280"/>
    </source>
</evidence>